<keyword evidence="1" id="KW-0472">Membrane</keyword>
<protein>
    <submittedName>
        <fullName evidence="2">Uncharacterized protein</fullName>
    </submittedName>
</protein>
<sequence>MAGAGNSNEGLAVWRVLTLVGAVALGIGLIGQVPVLTLLGSLVALVGVIGLTAARRKQN</sequence>
<dbReference type="EMBL" id="LMWW01000041">
    <property type="protein sequence ID" value="KUN80697.1"/>
    <property type="molecule type" value="Genomic_DNA"/>
</dbReference>
<evidence type="ECO:0000256" key="1">
    <source>
        <dbReference type="SAM" id="Phobius"/>
    </source>
</evidence>
<keyword evidence="1" id="KW-0812">Transmembrane</keyword>
<name>A0A101SV01_9ACTN</name>
<dbReference type="Proteomes" id="UP000052982">
    <property type="component" value="Unassembled WGS sequence"/>
</dbReference>
<accession>A0A101SV01</accession>
<dbReference type="AlphaFoldDB" id="A0A101SV01"/>
<organism evidence="2 3">
    <name type="scientific">Streptomyces griseoruber</name>
    <dbReference type="NCBI Taxonomy" id="1943"/>
    <lineage>
        <taxon>Bacteria</taxon>
        <taxon>Bacillati</taxon>
        <taxon>Actinomycetota</taxon>
        <taxon>Actinomycetes</taxon>
        <taxon>Kitasatosporales</taxon>
        <taxon>Streptomycetaceae</taxon>
        <taxon>Streptomyces</taxon>
    </lineage>
</organism>
<keyword evidence="3" id="KW-1185">Reference proteome</keyword>
<feature type="transmembrane region" description="Helical" evidence="1">
    <location>
        <begin position="12"/>
        <end position="30"/>
    </location>
</feature>
<keyword evidence="1" id="KW-1133">Transmembrane helix</keyword>
<reference evidence="2 3" key="1">
    <citation type="submission" date="2015-10" db="EMBL/GenBank/DDBJ databases">
        <title>Draft genome sequence of Streptomyces griseoruber DSM 40281, type strain for the species Streptomyces griseoruber.</title>
        <authorList>
            <person name="Ruckert C."/>
            <person name="Winkler A."/>
            <person name="Kalinowski J."/>
            <person name="Kampfer P."/>
            <person name="Glaeser S."/>
        </authorList>
    </citation>
    <scope>NUCLEOTIDE SEQUENCE [LARGE SCALE GENOMIC DNA]</scope>
    <source>
        <strain evidence="2 3">DSM 40281</strain>
    </source>
</reference>
<evidence type="ECO:0000313" key="2">
    <source>
        <dbReference type="EMBL" id="KUN80697.1"/>
    </source>
</evidence>
<feature type="transmembrane region" description="Helical" evidence="1">
    <location>
        <begin position="36"/>
        <end position="54"/>
    </location>
</feature>
<evidence type="ECO:0000313" key="3">
    <source>
        <dbReference type="Proteomes" id="UP000052982"/>
    </source>
</evidence>
<dbReference type="OrthoDB" id="4320036at2"/>
<dbReference type="RefSeq" id="WP_055635865.1">
    <property type="nucleotide sequence ID" value="NZ_JBIRRP010000028.1"/>
</dbReference>
<comment type="caution">
    <text evidence="2">The sequence shown here is derived from an EMBL/GenBank/DDBJ whole genome shotgun (WGS) entry which is preliminary data.</text>
</comment>
<proteinExistence type="predicted"/>
<gene>
    <name evidence="2" type="ORF">AQJ64_25405</name>
</gene>